<evidence type="ECO:0000313" key="1">
    <source>
        <dbReference type="EMBL" id="CCO04357.1"/>
    </source>
</evidence>
<name>A0ABM9QEW4_9FIRM</name>
<keyword evidence="2" id="KW-1185">Reference proteome</keyword>
<protein>
    <submittedName>
        <fullName evidence="1">Uncharacterized protein</fullName>
    </submittedName>
</protein>
<proteinExistence type="predicted"/>
<organism evidence="1 2">
    <name type="scientific">Ruminococcus bicirculans</name>
    <name type="common">ex Wegman et al. 2014</name>
    <dbReference type="NCBI Taxonomy" id="1160721"/>
    <lineage>
        <taxon>Bacteria</taxon>
        <taxon>Bacillati</taxon>
        <taxon>Bacillota</taxon>
        <taxon>Clostridia</taxon>
        <taxon>Eubacteriales</taxon>
        <taxon>Oscillospiraceae</taxon>
        <taxon>Ruminococcus</taxon>
    </lineage>
</organism>
<dbReference type="RefSeq" id="WP_038670998.1">
    <property type="nucleotide sequence ID" value="NZ_HF545616.1"/>
</dbReference>
<gene>
    <name evidence="1" type="ORF">RBI_I00634</name>
</gene>
<accession>A0ABM9QEW4</accession>
<sequence length="96" mass="11197">MSKLYDYILDDNGFMIKLRTDNEFDEGEYDKIKNALLGIIPEWKNTGKVNVEDFSVLLDLIQFLAGGSRFWNEEVALRVEDAELELMDIIHDNLRL</sequence>
<dbReference type="Proteomes" id="UP000027600">
    <property type="component" value="Chromosome I"/>
</dbReference>
<evidence type="ECO:0000313" key="2">
    <source>
        <dbReference type="Proteomes" id="UP000027600"/>
    </source>
</evidence>
<reference evidence="1 2" key="1">
    <citation type="journal article" date="2014" name="Int. J. Syst. Evol. Microbiol.">
        <title>Complete genome of a new Firmicutes species belonging to the dominant human colonic microbiota ('Ruminococcus bicirculans') reveals two chromosomes and a selective capacity to utilize plant glucans.</title>
        <authorList>
            <consortium name="NISC Comparative Sequencing Program"/>
            <person name="Wegmann U."/>
            <person name="Louis P."/>
            <person name="Goesmann A."/>
            <person name="Henrissat B."/>
            <person name="Duncan S.H."/>
            <person name="Flint H.J."/>
        </authorList>
    </citation>
    <scope>NUCLEOTIDE SEQUENCE [LARGE SCALE GENOMIC DNA]</scope>
    <source>
        <strain evidence="1 2">80/3</strain>
    </source>
</reference>
<dbReference type="EMBL" id="HF545616">
    <property type="protein sequence ID" value="CCO04357.1"/>
    <property type="molecule type" value="Genomic_DNA"/>
</dbReference>